<gene>
    <name evidence="2" type="ORF">OFLC_LOCUS4236</name>
</gene>
<reference evidence="4" key="1">
    <citation type="submission" date="2016-06" db="UniProtKB">
        <authorList>
            <consortium name="WormBaseParasite"/>
        </authorList>
    </citation>
    <scope>IDENTIFICATION</scope>
</reference>
<evidence type="ECO:0000313" key="3">
    <source>
        <dbReference type="Proteomes" id="UP000267606"/>
    </source>
</evidence>
<feature type="region of interest" description="Disordered" evidence="1">
    <location>
        <begin position="142"/>
        <end position="168"/>
    </location>
</feature>
<evidence type="ECO:0000313" key="2">
    <source>
        <dbReference type="EMBL" id="VDO39367.1"/>
    </source>
</evidence>
<dbReference type="AlphaFoldDB" id="A0A183H9S4"/>
<keyword evidence="3" id="KW-1185">Reference proteome</keyword>
<name>A0A183H9S4_9BILA</name>
<reference evidence="2 3" key="2">
    <citation type="submission" date="2018-11" db="EMBL/GenBank/DDBJ databases">
        <authorList>
            <consortium name="Pathogen Informatics"/>
        </authorList>
    </citation>
    <scope>NUCLEOTIDE SEQUENCE [LARGE SCALE GENOMIC DNA]</scope>
</reference>
<evidence type="ECO:0000313" key="4">
    <source>
        <dbReference type="WBParaSite" id="OFLC_0000423501-mRNA-1"/>
    </source>
</evidence>
<proteinExistence type="predicted"/>
<sequence>MNSLQKIAYEESDKAVNSDGSNSEGDFLLKAGTNLLRNEKQKAINYKTYTQSNSGRNAMDGNAQEYDYIETDHSECCTIMKSHLLRHCILLLFLPLLICLPQKGDNTKFIEVSLFFEIFSMNAIWRSLLDKGQHMVFMDDVKEKEESKEDEKIDKKTTSRPESEARRRKLYDRGIKTDEPERNAAANKNNRFNKIDKSSLECNSDTATYVNDETSSDNNSSKTTSHTNYRCLYEKTTNCLQSMGIGKARKNNKTE</sequence>
<dbReference type="Proteomes" id="UP000267606">
    <property type="component" value="Unassembled WGS sequence"/>
</dbReference>
<dbReference type="EMBL" id="UZAJ01003136">
    <property type="protein sequence ID" value="VDO39367.1"/>
    <property type="molecule type" value="Genomic_DNA"/>
</dbReference>
<organism evidence="4">
    <name type="scientific">Onchocerca flexuosa</name>
    <dbReference type="NCBI Taxonomy" id="387005"/>
    <lineage>
        <taxon>Eukaryota</taxon>
        <taxon>Metazoa</taxon>
        <taxon>Ecdysozoa</taxon>
        <taxon>Nematoda</taxon>
        <taxon>Chromadorea</taxon>
        <taxon>Rhabditida</taxon>
        <taxon>Spirurina</taxon>
        <taxon>Spiruromorpha</taxon>
        <taxon>Filarioidea</taxon>
        <taxon>Onchocercidae</taxon>
        <taxon>Onchocerca</taxon>
    </lineage>
</organism>
<evidence type="ECO:0000256" key="1">
    <source>
        <dbReference type="SAM" id="MobiDB-lite"/>
    </source>
</evidence>
<protein>
    <submittedName>
        <fullName evidence="2 4">Uncharacterized protein</fullName>
    </submittedName>
</protein>
<dbReference type="STRING" id="387005.A0A183H9S4"/>
<dbReference type="WBParaSite" id="OFLC_0000423501-mRNA-1">
    <property type="protein sequence ID" value="OFLC_0000423501-mRNA-1"/>
    <property type="gene ID" value="OFLC_0000423501"/>
</dbReference>
<accession>A0A183H9S4</accession>